<dbReference type="PANTHER" id="PTHR12976">
    <property type="entry name" value="RETINAL ROD RHODOPSIN-SENSITIVE CGMP 3',5'-CYCLIC PHOSPHODIESTERASE DELTA-SUBUNIT"/>
    <property type="match status" value="1"/>
</dbReference>
<dbReference type="PANTHER" id="PTHR12976:SF0">
    <property type="entry name" value="RETINAL ROD RHODOPSIN-SENSITIVE CGMP 3',5'-CYCLIC PHOSPHODIESTERASE SUBUNIT DELTA"/>
    <property type="match status" value="1"/>
</dbReference>
<dbReference type="InterPro" id="IPR008015">
    <property type="entry name" value="PDED_dom"/>
</dbReference>
<evidence type="ECO:0000313" key="5">
    <source>
        <dbReference type="Proteomes" id="UP001363151"/>
    </source>
</evidence>
<dbReference type="Pfam" id="PF05351">
    <property type="entry name" value="GMP_PDE_delta"/>
    <property type="match status" value="1"/>
</dbReference>
<feature type="region of interest" description="Disordered" evidence="2">
    <location>
        <begin position="1"/>
        <end position="23"/>
    </location>
</feature>
<gene>
    <name evidence="4" type="ORF">SO694_00089038</name>
</gene>
<feature type="domain" description="GMP phosphodiesterase delta subunit" evidence="3">
    <location>
        <begin position="67"/>
        <end position="202"/>
    </location>
</feature>
<keyword evidence="5" id="KW-1185">Reference proteome</keyword>
<evidence type="ECO:0000313" key="4">
    <source>
        <dbReference type="EMBL" id="KAK7231761.1"/>
    </source>
</evidence>
<dbReference type="InterPro" id="IPR037036">
    <property type="entry name" value="PDED_dom_sf"/>
</dbReference>
<evidence type="ECO:0000259" key="3">
    <source>
        <dbReference type="Pfam" id="PF05351"/>
    </source>
</evidence>
<protein>
    <submittedName>
        <fullName evidence="4">3',5'-cyclic-nucleotide phosphodiesterase</fullName>
    </submittedName>
</protein>
<dbReference type="Gene3D" id="2.70.50.40">
    <property type="entry name" value="GMP phosphodiesterase, delta subunit"/>
    <property type="match status" value="1"/>
</dbReference>
<comment type="caution">
    <text evidence="4">The sequence shown here is derived from an EMBL/GenBank/DDBJ whole genome shotgun (WGS) entry which is preliminary data.</text>
</comment>
<dbReference type="EMBL" id="JBBJCI010000374">
    <property type="protein sequence ID" value="KAK7231761.1"/>
    <property type="molecule type" value="Genomic_DNA"/>
</dbReference>
<evidence type="ECO:0000256" key="1">
    <source>
        <dbReference type="ARBA" id="ARBA00008102"/>
    </source>
</evidence>
<dbReference type="SUPFAM" id="SSF81296">
    <property type="entry name" value="E set domains"/>
    <property type="match status" value="1"/>
</dbReference>
<proteinExistence type="inferred from homology"/>
<accession>A0ABR1FIY1</accession>
<sequence>MEAKGERYEGAPGHKGSALGAKGAKQYKDYDADDKETVSDAPAALAKTEPPGGIGVAATPEAKRVGFGFAINWMNMRDAYSGRILWEQKQGWADMYEREILARVPRSILSCRAVSREVNFSSEQKMEHFRLEQRVLLHDQPFEAWNFQFGFVMPGSTNSWQQVIEAADEMMPAEVLNGNVVIETSFFDGDMLIAKCRVRIFYDA</sequence>
<dbReference type="Proteomes" id="UP001363151">
    <property type="component" value="Unassembled WGS sequence"/>
</dbReference>
<name>A0ABR1FIY1_AURAN</name>
<comment type="similarity">
    <text evidence="1">Belongs to the PDE6D/unc-119 family.</text>
</comment>
<organism evidence="4 5">
    <name type="scientific">Aureococcus anophagefferens</name>
    <name type="common">Harmful bloom alga</name>
    <dbReference type="NCBI Taxonomy" id="44056"/>
    <lineage>
        <taxon>Eukaryota</taxon>
        <taxon>Sar</taxon>
        <taxon>Stramenopiles</taxon>
        <taxon>Ochrophyta</taxon>
        <taxon>Pelagophyceae</taxon>
        <taxon>Pelagomonadales</taxon>
        <taxon>Pelagomonadaceae</taxon>
        <taxon>Aureococcus</taxon>
    </lineage>
</organism>
<evidence type="ECO:0000256" key="2">
    <source>
        <dbReference type="SAM" id="MobiDB-lite"/>
    </source>
</evidence>
<reference evidence="4 5" key="1">
    <citation type="submission" date="2024-03" db="EMBL/GenBank/DDBJ databases">
        <title>Aureococcus anophagefferens CCMP1851 and Kratosvirus quantuckense: Draft genome of a second virus-susceptible host strain in the model system.</title>
        <authorList>
            <person name="Chase E."/>
            <person name="Truchon A.R."/>
            <person name="Schepens W."/>
            <person name="Wilhelm S.W."/>
        </authorList>
    </citation>
    <scope>NUCLEOTIDE SEQUENCE [LARGE SCALE GENOMIC DNA]</scope>
    <source>
        <strain evidence="4 5">CCMP1851</strain>
    </source>
</reference>
<dbReference type="InterPro" id="IPR014756">
    <property type="entry name" value="Ig_E-set"/>
</dbReference>